<organism evidence="7 8">
    <name type="scientific">Cyclotella atomus</name>
    <dbReference type="NCBI Taxonomy" id="382360"/>
    <lineage>
        <taxon>Eukaryota</taxon>
        <taxon>Sar</taxon>
        <taxon>Stramenopiles</taxon>
        <taxon>Ochrophyta</taxon>
        <taxon>Bacillariophyta</taxon>
        <taxon>Coscinodiscophyceae</taxon>
        <taxon>Thalassiosirophycidae</taxon>
        <taxon>Stephanodiscales</taxon>
        <taxon>Stephanodiscaceae</taxon>
        <taxon>Cyclotella</taxon>
    </lineage>
</organism>
<dbReference type="InterPro" id="IPR006585">
    <property type="entry name" value="FTP1"/>
</dbReference>
<evidence type="ECO:0000259" key="6">
    <source>
        <dbReference type="SMART" id="SM00607"/>
    </source>
</evidence>
<feature type="region of interest" description="Disordered" evidence="4">
    <location>
        <begin position="3615"/>
        <end position="3641"/>
    </location>
</feature>
<feature type="compositionally biased region" description="Polar residues" evidence="4">
    <location>
        <begin position="3615"/>
        <end position="3640"/>
    </location>
</feature>
<comment type="caution">
    <text evidence="7">The sequence shown here is derived from an EMBL/GenBank/DDBJ whole genome shotgun (WGS) entry which is preliminary data.</text>
</comment>
<feature type="chain" id="PRO_5044842269" description="Fucolectin tachylectin-4 pentraxin-1 domain-containing protein" evidence="5">
    <location>
        <begin position="23"/>
        <end position="3751"/>
    </location>
</feature>
<reference evidence="7 8" key="1">
    <citation type="submission" date="2024-10" db="EMBL/GenBank/DDBJ databases">
        <title>Updated reference genomes for cyclostephanoid diatoms.</title>
        <authorList>
            <person name="Roberts W.R."/>
            <person name="Alverson A.J."/>
        </authorList>
    </citation>
    <scope>NUCLEOTIDE SEQUENCE [LARGE SCALE GENOMIC DNA]</scope>
    <source>
        <strain evidence="7 8">AJA010-31</strain>
    </source>
</reference>
<dbReference type="GO" id="GO:0046872">
    <property type="term" value="F:metal ion binding"/>
    <property type="evidence" value="ECO:0007669"/>
    <property type="project" value="UniProtKB-KW"/>
</dbReference>
<sequence length="3751" mass="413527">MMHPSSYLHLGLLSLLAAPAAAAPIEFGTNLPKFSCSSSGAISTPGVPVSLPSISTANGPKTILLEPLAAPTSNSTTNSTNDAPLSTMCILSRWSLGDVEQQNGQGHYHPLGRSIPSIQNGEWTKPPGKPGRELAYECGEASNSGSEFNQGDYLCKVTLPVTEKVFVDFSTEKIFAPYYITYYKRSISVQAEISRFLQKASFGPTLDDINSLSSTHASFMSEGMSYTKAMSVLQSKWIQSQMDPSSFSTKSFSSLRKYWRQRVNARAFEVYRIGEAGPAPCEKNSRWRKFAFTKYDVQNARYLRWGEEGVTTQSQQPHKVTVETIDLRPATSSPIQTTPTSSPMALPTSSPFLSPSLSPSLSSAPTSINLLGYGDFELDTNFSNETSTSDAVLAAWPSSCNVNLLSTSNGDDPADIHSGTSSLNVWGGRCSVLRMMGSECPSSRMGLQFQAGDVIKISLWVKMSQSAQVFQIFTAHYHPRKSSRWAKPADESHAIARVLVDNAGKWKYVEAYHVIGPDWTFEGEVLEPKLCNHYQLRFNLAESESSYILDDVKVELVGRNSGGGNGTSAMTTDVGSAYDLGVGFLNNADFGLGHHGWKMASSSGTNIYDDKLDRQVMQLKKGQVLRQEIADTAVPGQHYSFGMWVRLVNSARPVTLKVIIRMRFTNNDRMYGPCKNPICNLYERPVTATITPGEGWQHVVAQDFDMYGNYTEWDGNVDFILFQVTTNGLANAASLRIASFHDLNLVSVPPSMSLVPSFAPTTLDVEDVAFIVRYAGSIRTVVKRPFQIDETGEVLPMDGSVEYVLCEVEEIEGASSENWKGLGFVVDEKCARIRGGNPTVDLDPRYLNYTDLHILDLSDPNVTTLEVINANQTHGGDLLLQTEVQDDICDTFPSPYDNDYRGADTENPDAVPSRFDPDAPVFAILPDGSYALYDPRIILRENSLENPLLDGGGTAVLRSTLRAKDGFKATQRKGTNTWNVANDENIVLCANEHPNFLNRDSCVLSYDENACVVEKPNYVNEMQRHTFINVQATLTFDNATLAALHTATASSYQEANATANLTFVDNKRYVYAVSNLRYDETNTNGSYPLPCLTGSPRSRWIPRDDLDASTCTNSLQASSTAALASALETSNDQNILLRDIYLWNSVAEDGCDPVDELEYGMLVMTSEGCWENVHPDHMTIFDFTSYVAEHPASTSPDTSITMWSDSGILEYPANHPMSYFETLKSNSLLVTPIARYGDMMIVDEFITFVGLNSDPVAIASVAYLGELKLNNVVNKNRGGGVLVCGSPNEVVPDPSLDDFFDAVHADLDCVGCQKSYGDYFAQKQTVWTINALESEDQFCGRMAWALYELVNVGTTTAPDNTESNLYTYDIFKRHCFGNYYDILKEMSYNPKMGEQFGFVMSTSTRWRYDKGGDLVYPDENYAREIMQLYTIGLHYLNDDGTEVVDQFGRVVQTYSNNDILSNSRIWSGFEYTARRGNVEELFRANKSRQDPMRIEADKHDFFPKLTLGGWIGDRWPLCKDLPRYHFLKVGAQYHLRGGSSVPSSQNLPDARDADESVKRFVLSRTSSLYQKLCNADANGDCQYKNTVHIDENIPCDGKECRVDTLVIVQVAPGVFYEYIRQPCVHLTFHEDAKKVVTGLKGTNNFGRQYSHAMCADPNTLSAARSCCDAEGNKVASYNYKFEYHGERVSASTNEAQCAADGLLVCDPTQVVAEAPVVMNRGPYNFPYPSQNTFYWTDSACSQFLRVRSDGMVALIHEPASNALIADEKVVPFVSLDSSVTYITMPWLQDIYTFEYLFPSNEDNSCDNGACSVLGDGSCLCPVTVSESVAFDSLPNRTEVLSNLYIGGFDPSMYSDSSAPYSLVDSSADVEAYSKGAIGDSSTIFKVTDEYGEVLFLRNLIDSVTIGDSYTVRNPVNFINLAKIDELDAGYEVDAFIKYLLRHQNTPAFVSRKLIQYFGVSNPTPGYSLRVTQAFKQGSYSKDGITFGDGTYGNLAAVAAAIILDPEAMNIVVDDDPISGNVREPLLKVIQSLRSLSFTRRPEVKLSEGLLKDIPWKIGQMVFQPPDQFSFFSSDYAPPGLFSNLDLVAPEAQLLSMSSIVGITNGFFSLFNFGLSNADGGFGPFMSTKRDIGDYSSSVGYIAYQANGTDIANKIEELDTLMTGGRLGDDNKQVLASAYDYFLGAHGVETANRVLLGLMAASPEFQTSNTLKRTGEARTVTPPASKSSEPYKAIVYIYLGGGLDSFNLLTPGSQGCTSLYNSYFQARGGEDGVGLTADDMLTIDGSSAGINGCSTFGVNKLMSAYKQIFDEGKGIFLANMGHLHKPVSKSNWQTETRTDLFSHHSMKREAQYVDAFREGAGPGVLGRMIDVLERQGHAVSATSVNVQAPMVDGDPSTGRYPDAMSTEGLPKIFERQFLNGRTGQELRLFLEELNGATTDNSGAMSNFWSQRFVDVWDKTDSLINTMRGVKLQTAFTNSGPDIDAINQQLKLVAQLIAARDSRGNGVNRDVFFVQMGGFDTHSEMADILNDRLPALNTAVANFWAEIKAQGISNHVTVVQGSEFGRTISANSNGGTDHAWGGNYYMFGGSVAGGKILGQYPTSFDVSAAENIGRGRLIPSRSWDSLWYGISQWFGIVEQADVDYVLPNSQNFGCDLFTDAEMFTGGNNKLNGCGGPSFDTSAELELTEPRLLTGEEQKALCKIATETTSKQLGINVEDARCFVDDQVVTPLTGSRRLENGEQLYMVTGVAKLNFDSTIPAEVASPKKMKEVMEVAKTKAAEKAVKGAIKRTEAPSSSPSMTPSISSAPTTETAAPTRAPVAPQGLIFSSADIGYCKYTGESYETSDGLYNVKASGSDIWTTEDAFHYMFVETSGDVDLSIRVNNFSKDKHDWAKGGLMIRSSLAKDASHYSAFVTGNNGVANQLRRFNGYLSESVNLKNVPNKHKARFVKLTLSGETSINIIEIEVFDSSNVNKALVSEGATATQSSTYLWSEATPCPATIAIDGYKNETEGIVCNGLAHTNSEQNPWLLIDLKKTHDISMVKIYNRISCCSSNLSSAAVSLYDENMVLVRQIDNIGDATNRKDIELAISNFAVVQNPPTDSIWLRVTKVGNVMTSYYKEDWSSFWVPFGKQISITTIKSTGYYVGLAVTAHDNNNPAMMAQLQVSDFNLYRSCSSSSITPEQCEQAQNCELGLRTSTCYDAGNTKAIRVKVQLPATQYLHLAEVKVFNEYGVNVAFNKPAAMSSVYDPDYFPFAEDGNDNIVEYSMFHTDIEQNPWWEVDLEAPQEVHEVHIFNRNLDCLDECQVRANNAIVSLTDVKGRVFDTQDIGVVVVQKEGAPQVPIDLTFYPTLIGGYLSLTKKVKIQLTDTDYLHLTEVQVFDETGVNRALNKPSTMSSMYDSYAADESPGMAVDGITSGANFFHTDIEFEAWWEVDLVDVVHVRQIIIYNRQDCDTCQSRLSNAIVSLIDSRGVVFDQKNVGDTTGVTQLVLNFESIKKSVLPPKELEAPGVFNFFGNGWCRDSKKNMYDYMRFSIQGVTPQICQDKCISHWEGLVGISTYQSIYCYCWFDNALLPSELPSDVHGYSSRFKGAGEVTLTLNDDGDCYQFIEKVVDTLTPTSMPTESPSLSPTRKPTAKPTSAPTAKPTLKVAVDGTFKYLGNGWCKDHKFDYYDYIRYTTPDASQCPNICVIDRGFVGYSSYINAYCYCWYRNNQIPSLESTSYNYMYEGFGGEGEVTQFQYTGYSTCYKFNPN</sequence>
<dbReference type="InterPro" id="IPR010869">
    <property type="entry name" value="DUF1501"/>
</dbReference>
<gene>
    <name evidence="7" type="ORF">ACHAWO_012535</name>
</gene>
<evidence type="ECO:0000256" key="5">
    <source>
        <dbReference type="SAM" id="SignalP"/>
    </source>
</evidence>
<proteinExistence type="predicted"/>
<feature type="domain" description="Fucolectin tachylectin-4 pentraxin-1" evidence="6">
    <location>
        <begin position="3230"/>
        <end position="3384"/>
    </location>
</feature>
<dbReference type="Gene3D" id="2.60.120.260">
    <property type="entry name" value="Galactose-binding domain-like"/>
    <property type="match status" value="3"/>
</dbReference>
<evidence type="ECO:0000313" key="8">
    <source>
        <dbReference type="Proteomes" id="UP001530400"/>
    </source>
</evidence>
<keyword evidence="1" id="KW-0479">Metal-binding</keyword>
<dbReference type="InterPro" id="IPR008979">
    <property type="entry name" value="Galactose-bd-like_sf"/>
</dbReference>
<name>A0ABD3NPC9_9STRA</name>
<dbReference type="SMART" id="SM00607">
    <property type="entry name" value="FTP"/>
    <property type="match status" value="1"/>
</dbReference>
<dbReference type="Pfam" id="PF22633">
    <property type="entry name" value="F5_F8_type_C_2"/>
    <property type="match status" value="3"/>
</dbReference>
<feature type="compositionally biased region" description="Low complexity" evidence="4">
    <location>
        <begin position="2791"/>
        <end position="2815"/>
    </location>
</feature>
<accession>A0ABD3NPC9</accession>
<dbReference type="Pfam" id="PF07394">
    <property type="entry name" value="DUF1501"/>
    <property type="match status" value="1"/>
</dbReference>
<evidence type="ECO:0000256" key="4">
    <source>
        <dbReference type="SAM" id="MobiDB-lite"/>
    </source>
</evidence>
<protein>
    <recommendedName>
        <fullName evidence="6">Fucolectin tachylectin-4 pentraxin-1 domain-containing protein</fullName>
    </recommendedName>
</protein>
<keyword evidence="5" id="KW-0732">Signal</keyword>
<dbReference type="InterPro" id="IPR014917">
    <property type="entry name" value="DUF1800"/>
</dbReference>
<feature type="signal peptide" evidence="5">
    <location>
        <begin position="1"/>
        <end position="22"/>
    </location>
</feature>
<keyword evidence="2" id="KW-0106">Calcium</keyword>
<evidence type="ECO:0000256" key="1">
    <source>
        <dbReference type="ARBA" id="ARBA00022723"/>
    </source>
</evidence>
<evidence type="ECO:0000313" key="7">
    <source>
        <dbReference type="EMBL" id="KAL3777920.1"/>
    </source>
</evidence>
<evidence type="ECO:0000256" key="2">
    <source>
        <dbReference type="ARBA" id="ARBA00022837"/>
    </source>
</evidence>
<dbReference type="PANTHER" id="PTHR43737">
    <property type="entry name" value="BLL7424 PROTEIN"/>
    <property type="match status" value="1"/>
</dbReference>
<dbReference type="PANTHER" id="PTHR43737:SF1">
    <property type="entry name" value="DUF1501 DOMAIN-CONTAINING PROTEIN"/>
    <property type="match status" value="1"/>
</dbReference>
<dbReference type="Pfam" id="PF08811">
    <property type="entry name" value="DUF1800"/>
    <property type="match status" value="2"/>
</dbReference>
<keyword evidence="3" id="KW-1015">Disulfide bond</keyword>
<dbReference type="EMBL" id="JALLPJ020001019">
    <property type="protein sequence ID" value="KAL3777920.1"/>
    <property type="molecule type" value="Genomic_DNA"/>
</dbReference>
<feature type="region of interest" description="Disordered" evidence="4">
    <location>
        <begin position="2784"/>
        <end position="2815"/>
    </location>
</feature>
<dbReference type="Proteomes" id="UP001530400">
    <property type="component" value="Unassembled WGS sequence"/>
</dbReference>
<keyword evidence="8" id="KW-1185">Reference proteome</keyword>
<dbReference type="SUPFAM" id="SSF49785">
    <property type="entry name" value="Galactose-binding domain-like"/>
    <property type="match status" value="3"/>
</dbReference>
<evidence type="ECO:0000256" key="3">
    <source>
        <dbReference type="ARBA" id="ARBA00023157"/>
    </source>
</evidence>